<feature type="transmembrane region" description="Helical" evidence="2">
    <location>
        <begin position="192"/>
        <end position="213"/>
    </location>
</feature>
<feature type="compositionally biased region" description="Low complexity" evidence="1">
    <location>
        <begin position="28"/>
        <end position="42"/>
    </location>
</feature>
<evidence type="ECO:0000256" key="2">
    <source>
        <dbReference type="SAM" id="Phobius"/>
    </source>
</evidence>
<feature type="region of interest" description="Disordered" evidence="1">
    <location>
        <begin position="1"/>
        <end position="96"/>
    </location>
</feature>
<dbReference type="RefSeq" id="WP_211216670.1">
    <property type="nucleotide sequence ID" value="NZ_JBIAZU010000004.1"/>
</dbReference>
<dbReference type="Proteomes" id="UP001602245">
    <property type="component" value="Unassembled WGS sequence"/>
</dbReference>
<evidence type="ECO:0000313" key="3">
    <source>
        <dbReference type="EMBL" id="MFF5292402.1"/>
    </source>
</evidence>
<keyword evidence="2" id="KW-1133">Transmembrane helix</keyword>
<keyword evidence="4" id="KW-1185">Reference proteome</keyword>
<feature type="transmembrane region" description="Helical" evidence="2">
    <location>
        <begin position="140"/>
        <end position="164"/>
    </location>
</feature>
<feature type="transmembrane region" description="Helical" evidence="2">
    <location>
        <begin position="220"/>
        <end position="237"/>
    </location>
</feature>
<feature type="compositionally biased region" description="Low complexity" evidence="1">
    <location>
        <begin position="310"/>
        <end position="326"/>
    </location>
</feature>
<protein>
    <recommendedName>
        <fullName evidence="5">DUF2567 domain-containing protein</fullName>
    </recommendedName>
</protein>
<feature type="compositionally biased region" description="Gly residues" evidence="1">
    <location>
        <begin position="74"/>
        <end position="96"/>
    </location>
</feature>
<organism evidence="3 4">
    <name type="scientific">Paractinoplanes globisporus</name>
    <dbReference type="NCBI Taxonomy" id="113565"/>
    <lineage>
        <taxon>Bacteria</taxon>
        <taxon>Bacillati</taxon>
        <taxon>Actinomycetota</taxon>
        <taxon>Actinomycetes</taxon>
        <taxon>Micromonosporales</taxon>
        <taxon>Micromonosporaceae</taxon>
        <taxon>Paractinoplanes</taxon>
    </lineage>
</organism>
<sequence length="353" mass="35176">MNPSQESAHTPEPAQPSTRPPADPTAEPAFGGPPVSPGPSAGASGGSFGPPSSPGPSMDGSFGPSASSDPSAGAHGGSFGGPGYPEGGGSSAEGGAVGPDVYGGYGLAHPSGPEQTADGGFGSRWWGMGAAARRPWKRTALVAVLSAAAVMALGGPLGLLWAWIAPSVPVIATGQDIVVNDPSPEEYIAADGWFTILGLAFGLLVAIVAWLVLRRDRGPFLLLGVVVGTFGAGYLVAPRVGEMIGRSGYEHWRDTAVRGATYLAPPEVHSLGPKLVAAFMAAIVLTLLAGWSNDPDLEQPGAKPGYGPNSAAAHADALAGGSAVADTHAGAPSAETLDPHLAHPQGPAEPPHA</sequence>
<keyword evidence="2" id="KW-0472">Membrane</keyword>
<feature type="compositionally biased region" description="Low complexity" evidence="1">
    <location>
        <begin position="55"/>
        <end position="73"/>
    </location>
</feature>
<evidence type="ECO:0008006" key="5">
    <source>
        <dbReference type="Google" id="ProtNLM"/>
    </source>
</evidence>
<gene>
    <name evidence="3" type="ORF">ACFY35_23420</name>
</gene>
<dbReference type="EMBL" id="JBIAZU010000004">
    <property type="protein sequence ID" value="MFF5292402.1"/>
    <property type="molecule type" value="Genomic_DNA"/>
</dbReference>
<evidence type="ECO:0000256" key="1">
    <source>
        <dbReference type="SAM" id="MobiDB-lite"/>
    </source>
</evidence>
<proteinExistence type="predicted"/>
<comment type="caution">
    <text evidence="3">The sequence shown here is derived from an EMBL/GenBank/DDBJ whole genome shotgun (WGS) entry which is preliminary data.</text>
</comment>
<accession>A0ABW6WGJ5</accession>
<evidence type="ECO:0000313" key="4">
    <source>
        <dbReference type="Proteomes" id="UP001602245"/>
    </source>
</evidence>
<keyword evidence="2" id="KW-0812">Transmembrane</keyword>
<name>A0ABW6WGJ5_9ACTN</name>
<feature type="region of interest" description="Disordered" evidence="1">
    <location>
        <begin position="299"/>
        <end position="353"/>
    </location>
</feature>
<reference evidence="3 4" key="1">
    <citation type="submission" date="2024-10" db="EMBL/GenBank/DDBJ databases">
        <title>The Natural Products Discovery Center: Release of the First 8490 Sequenced Strains for Exploring Actinobacteria Biosynthetic Diversity.</title>
        <authorList>
            <person name="Kalkreuter E."/>
            <person name="Kautsar S.A."/>
            <person name="Yang D."/>
            <person name="Bader C.D."/>
            <person name="Teijaro C.N."/>
            <person name="Fluegel L."/>
            <person name="Davis C.M."/>
            <person name="Simpson J.R."/>
            <person name="Lauterbach L."/>
            <person name="Steele A.D."/>
            <person name="Gui C."/>
            <person name="Meng S."/>
            <person name="Li G."/>
            <person name="Viehrig K."/>
            <person name="Ye F."/>
            <person name="Su P."/>
            <person name="Kiefer A.F."/>
            <person name="Nichols A."/>
            <person name="Cepeda A.J."/>
            <person name="Yan W."/>
            <person name="Fan B."/>
            <person name="Jiang Y."/>
            <person name="Adhikari A."/>
            <person name="Zheng C.-J."/>
            <person name="Schuster L."/>
            <person name="Cowan T.M."/>
            <person name="Smanski M.J."/>
            <person name="Chevrette M.G."/>
            <person name="De Carvalho L.P.S."/>
            <person name="Shen B."/>
        </authorList>
    </citation>
    <scope>NUCLEOTIDE SEQUENCE [LARGE SCALE GENOMIC DNA]</scope>
    <source>
        <strain evidence="3 4">NPDC000087</strain>
    </source>
</reference>